<comment type="caution">
    <text evidence="3">The sequence shown here is derived from an EMBL/GenBank/DDBJ whole genome shotgun (WGS) entry which is preliminary data.</text>
</comment>
<gene>
    <name evidence="3" type="ORF">H9856_01230</name>
</gene>
<feature type="region of interest" description="Disordered" evidence="2">
    <location>
        <begin position="45"/>
        <end position="129"/>
    </location>
</feature>
<evidence type="ECO:0000313" key="3">
    <source>
        <dbReference type="EMBL" id="HIX35028.1"/>
    </source>
</evidence>
<proteinExistence type="predicted"/>
<reference evidence="3" key="1">
    <citation type="journal article" date="2021" name="PeerJ">
        <title>Extensive microbial diversity within the chicken gut microbiome revealed by metagenomics and culture.</title>
        <authorList>
            <person name="Gilroy R."/>
            <person name="Ravi A."/>
            <person name="Getino M."/>
            <person name="Pursley I."/>
            <person name="Horton D.L."/>
            <person name="Alikhan N.F."/>
            <person name="Baker D."/>
            <person name="Gharbi K."/>
            <person name="Hall N."/>
            <person name="Watson M."/>
            <person name="Adriaenssens E.M."/>
            <person name="Foster-Nyarko E."/>
            <person name="Jarju S."/>
            <person name="Secka A."/>
            <person name="Antonio M."/>
            <person name="Oren A."/>
            <person name="Chaudhuri R.R."/>
            <person name="La Ragione R."/>
            <person name="Hildebrand F."/>
            <person name="Pallen M.J."/>
        </authorList>
    </citation>
    <scope>NUCLEOTIDE SEQUENCE</scope>
    <source>
        <strain evidence="3">ChiSxjej3B15-572</strain>
    </source>
</reference>
<dbReference type="Proteomes" id="UP000824231">
    <property type="component" value="Unassembled WGS sequence"/>
</dbReference>
<organism evidence="3 4">
    <name type="scientific">Candidatus Limosilactobacillus merdigallinarum</name>
    <dbReference type="NCBI Taxonomy" id="2838652"/>
    <lineage>
        <taxon>Bacteria</taxon>
        <taxon>Bacillati</taxon>
        <taxon>Bacillota</taxon>
        <taxon>Bacilli</taxon>
        <taxon>Lactobacillales</taxon>
        <taxon>Lactobacillaceae</taxon>
        <taxon>Limosilactobacillus</taxon>
    </lineage>
</organism>
<reference evidence="3" key="2">
    <citation type="submission" date="2021-04" db="EMBL/GenBank/DDBJ databases">
        <authorList>
            <person name="Gilroy R."/>
        </authorList>
    </citation>
    <scope>NUCLEOTIDE SEQUENCE</scope>
    <source>
        <strain evidence="3">ChiSxjej3B15-572</strain>
    </source>
</reference>
<dbReference type="EMBL" id="DXFH01000002">
    <property type="protein sequence ID" value="HIX35028.1"/>
    <property type="molecule type" value="Genomic_DNA"/>
</dbReference>
<evidence type="ECO:0000256" key="2">
    <source>
        <dbReference type="SAM" id="MobiDB-lite"/>
    </source>
</evidence>
<keyword evidence="1" id="KW-0175">Coiled coil</keyword>
<accession>A0A9D2AJR5</accession>
<protein>
    <submittedName>
        <fullName evidence="3">Uncharacterized protein</fullName>
    </submittedName>
</protein>
<name>A0A9D2AJR5_9LACO</name>
<dbReference type="AlphaFoldDB" id="A0A9D2AJR5"/>
<feature type="coiled-coil region" evidence="1">
    <location>
        <begin position="1"/>
        <end position="35"/>
    </location>
</feature>
<evidence type="ECO:0000256" key="1">
    <source>
        <dbReference type="SAM" id="Coils"/>
    </source>
</evidence>
<evidence type="ECO:0000313" key="4">
    <source>
        <dbReference type="Proteomes" id="UP000824231"/>
    </source>
</evidence>
<sequence>MDNNQVKLQEASKLLKEIEADNDDLDKRIKLLDKVNSLIANVNDNLDPSVKKQEKVSDSSTAESSNEKEYPASKVTISLPNVKEDSSADIQNDEMDHQNSEVQKSAKHTPDKNTVHMSRKQYREMMDNK</sequence>